<dbReference type="CDD" id="cd19086">
    <property type="entry name" value="AKR_AKR11C1"/>
    <property type="match status" value="1"/>
</dbReference>
<dbReference type="InterPro" id="IPR036812">
    <property type="entry name" value="NAD(P)_OxRdtase_dom_sf"/>
</dbReference>
<dbReference type="Pfam" id="PF00248">
    <property type="entry name" value="Aldo_ket_red"/>
    <property type="match status" value="1"/>
</dbReference>
<protein>
    <submittedName>
        <fullName evidence="2">Aldo/keto reductase</fullName>
    </submittedName>
</protein>
<dbReference type="EMBL" id="ANNX02000020">
    <property type="protein sequence ID" value="KYC42535.1"/>
    <property type="molecule type" value="Genomic_DNA"/>
</dbReference>
<dbReference type="PANTHER" id="PTHR43312:SF1">
    <property type="entry name" value="NADP-DEPENDENT OXIDOREDUCTASE DOMAIN-CONTAINING PROTEIN"/>
    <property type="match status" value="1"/>
</dbReference>
<dbReference type="STRING" id="128403.WA1_15645"/>
<dbReference type="Proteomes" id="UP000076925">
    <property type="component" value="Unassembled WGS sequence"/>
</dbReference>
<dbReference type="InterPro" id="IPR023210">
    <property type="entry name" value="NADP_OxRdtase_dom"/>
</dbReference>
<dbReference type="AlphaFoldDB" id="A0A139XCX9"/>
<evidence type="ECO:0000259" key="1">
    <source>
        <dbReference type="Pfam" id="PF00248"/>
    </source>
</evidence>
<dbReference type="SUPFAM" id="SSF51430">
    <property type="entry name" value="NAD(P)-linked oxidoreductase"/>
    <property type="match status" value="1"/>
</dbReference>
<reference evidence="2 3" key="1">
    <citation type="journal article" date="2013" name="Genome Biol. Evol.">
        <title>Genomes of Stigonematalean cyanobacteria (subsection V) and the evolution of oxygenic photosynthesis from prokaryotes to plastids.</title>
        <authorList>
            <person name="Dagan T."/>
            <person name="Roettger M."/>
            <person name="Stucken K."/>
            <person name="Landan G."/>
            <person name="Koch R."/>
            <person name="Major P."/>
            <person name="Gould S.B."/>
            <person name="Goremykin V.V."/>
            <person name="Rippka R."/>
            <person name="Tandeau de Marsac N."/>
            <person name="Gugger M."/>
            <person name="Lockhart P.J."/>
            <person name="Allen J.F."/>
            <person name="Brune I."/>
            <person name="Maus I."/>
            <person name="Puhler A."/>
            <person name="Martin W.F."/>
        </authorList>
    </citation>
    <scope>NUCLEOTIDE SEQUENCE [LARGE SCALE GENOMIC DNA]</scope>
    <source>
        <strain evidence="2 3">PCC 7110</strain>
    </source>
</reference>
<dbReference type="Gene3D" id="3.20.20.100">
    <property type="entry name" value="NADP-dependent oxidoreductase domain"/>
    <property type="match status" value="1"/>
</dbReference>
<evidence type="ECO:0000313" key="2">
    <source>
        <dbReference type="EMBL" id="KYC42535.1"/>
    </source>
</evidence>
<organism evidence="2 3">
    <name type="scientific">Scytonema hofmannii PCC 7110</name>
    <dbReference type="NCBI Taxonomy" id="128403"/>
    <lineage>
        <taxon>Bacteria</taxon>
        <taxon>Bacillati</taxon>
        <taxon>Cyanobacteriota</taxon>
        <taxon>Cyanophyceae</taxon>
        <taxon>Nostocales</taxon>
        <taxon>Scytonemataceae</taxon>
        <taxon>Scytonema</taxon>
    </lineage>
</organism>
<evidence type="ECO:0000313" key="3">
    <source>
        <dbReference type="Proteomes" id="UP000076925"/>
    </source>
</evidence>
<comment type="caution">
    <text evidence="2">The sequence shown here is derived from an EMBL/GenBank/DDBJ whole genome shotgun (WGS) entry which is preliminary data.</text>
</comment>
<sequence length="324" mass="35980">MLYREFGQTGWKVSAIGLGTWNIGNQWGEIDDATAFATVRSAIDNGVNLFDCAESYGIPQGLSEQRLGVALTGIRHKVHLVSKIGHWGNRTHQHIPKDSVDNIRLCAHASLYRLRTDWIDALLCHEGDIEDPTIYLEAFEVLKQQGHIRVYGISTNNFEALKRFNANNTCRVVELEYSLLNRDAESQILPYCQEHGIAVLVRGPLAKGLLSGKYSNDTVFTDSVRAKWYKKESKQLKIQNHIATVENLKKTLTPGEEMVTAALGFVISHPVQPVAIPGAKSPEQAATNSKAGDRVLSAEERNNLLNCLESQIDERETAMVGVTE</sequence>
<feature type="domain" description="NADP-dependent oxidoreductase" evidence="1">
    <location>
        <begin position="15"/>
        <end position="304"/>
    </location>
</feature>
<dbReference type="OrthoDB" id="9773828at2"/>
<dbReference type="InterPro" id="IPR053135">
    <property type="entry name" value="AKR2_Oxidoreductase"/>
</dbReference>
<keyword evidence="3" id="KW-1185">Reference proteome</keyword>
<dbReference type="PANTHER" id="PTHR43312">
    <property type="entry name" value="D-THREO-ALDOSE 1-DEHYDROGENASE"/>
    <property type="match status" value="1"/>
</dbReference>
<gene>
    <name evidence="2" type="ORF">WA1_15645</name>
</gene>
<name>A0A139XCX9_9CYAN</name>
<proteinExistence type="predicted"/>
<accession>A0A139XCX9</accession>